<reference evidence="7 8" key="1">
    <citation type="submission" date="2016-12" db="EMBL/GenBank/DDBJ databases">
        <title>Draft genome of Tersicoccus phoenicis 1P05MA.</title>
        <authorList>
            <person name="Nakajima Y."/>
            <person name="Yoshizawa S."/>
            <person name="Nakamura K."/>
            <person name="Ogura Y."/>
            <person name="Hayashi T."/>
            <person name="Kogure K."/>
        </authorList>
    </citation>
    <scope>NUCLEOTIDE SEQUENCE [LARGE SCALE GENOMIC DNA]</scope>
    <source>
        <strain evidence="7 8">1p05MA</strain>
    </source>
</reference>
<accession>A0A1R1LD72</accession>
<dbReference type="RefSeq" id="WP_076703255.1">
    <property type="nucleotide sequence ID" value="NZ_MRDE01000026.1"/>
</dbReference>
<keyword evidence="4 5" id="KW-0472">Membrane</keyword>
<dbReference type="Pfam" id="PF06803">
    <property type="entry name" value="DUF1232"/>
    <property type="match status" value="1"/>
</dbReference>
<evidence type="ECO:0000256" key="2">
    <source>
        <dbReference type="ARBA" id="ARBA00022692"/>
    </source>
</evidence>
<evidence type="ECO:0000313" key="7">
    <source>
        <dbReference type="EMBL" id="OMH25491.1"/>
    </source>
</evidence>
<name>A0A1R1LD72_9MICC</name>
<dbReference type="OrthoDB" id="9804184at2"/>
<comment type="caution">
    <text evidence="7">The sequence shown here is derived from an EMBL/GenBank/DDBJ whole genome shotgun (WGS) entry which is preliminary data.</text>
</comment>
<proteinExistence type="predicted"/>
<feature type="transmembrane region" description="Helical" evidence="5">
    <location>
        <begin position="6"/>
        <end position="29"/>
    </location>
</feature>
<dbReference type="InterPro" id="IPR010652">
    <property type="entry name" value="DUF1232"/>
</dbReference>
<evidence type="ECO:0000256" key="5">
    <source>
        <dbReference type="SAM" id="Phobius"/>
    </source>
</evidence>
<evidence type="ECO:0000256" key="1">
    <source>
        <dbReference type="ARBA" id="ARBA00004127"/>
    </source>
</evidence>
<protein>
    <recommendedName>
        <fullName evidence="6">DUF1232 domain-containing protein</fullName>
    </recommendedName>
</protein>
<gene>
    <name evidence="7" type="ORF">BKD30_06050</name>
</gene>
<dbReference type="GO" id="GO:0012505">
    <property type="term" value="C:endomembrane system"/>
    <property type="evidence" value="ECO:0007669"/>
    <property type="project" value="UniProtKB-SubCell"/>
</dbReference>
<keyword evidence="3 5" id="KW-1133">Transmembrane helix</keyword>
<evidence type="ECO:0000256" key="3">
    <source>
        <dbReference type="ARBA" id="ARBA00022989"/>
    </source>
</evidence>
<feature type="domain" description="DUF1232" evidence="6">
    <location>
        <begin position="66"/>
        <end position="101"/>
    </location>
</feature>
<evidence type="ECO:0000259" key="6">
    <source>
        <dbReference type="Pfam" id="PF06803"/>
    </source>
</evidence>
<evidence type="ECO:0000313" key="8">
    <source>
        <dbReference type="Proteomes" id="UP000187085"/>
    </source>
</evidence>
<dbReference type="EMBL" id="MRDE01000026">
    <property type="protein sequence ID" value="OMH25491.1"/>
    <property type="molecule type" value="Genomic_DNA"/>
</dbReference>
<keyword evidence="2 5" id="KW-0812">Transmembrane</keyword>
<dbReference type="Proteomes" id="UP000187085">
    <property type="component" value="Unassembled WGS sequence"/>
</dbReference>
<organism evidence="7 8">
    <name type="scientific">Tersicoccus phoenicis</name>
    <dbReference type="NCBI Taxonomy" id="554083"/>
    <lineage>
        <taxon>Bacteria</taxon>
        <taxon>Bacillati</taxon>
        <taxon>Actinomycetota</taxon>
        <taxon>Actinomycetes</taxon>
        <taxon>Micrococcales</taxon>
        <taxon>Micrococcaceae</taxon>
        <taxon>Tersicoccus</taxon>
    </lineage>
</organism>
<dbReference type="AlphaFoldDB" id="A0A1R1LD72"/>
<dbReference type="STRING" id="554083.BKD30_06050"/>
<evidence type="ECO:0000256" key="4">
    <source>
        <dbReference type="ARBA" id="ARBA00023136"/>
    </source>
</evidence>
<comment type="subcellular location">
    <subcellularLocation>
        <location evidence="1">Endomembrane system</location>
        <topology evidence="1">Multi-pass membrane protein</topology>
    </subcellularLocation>
</comment>
<keyword evidence="8" id="KW-1185">Reference proteome</keyword>
<sequence>MNVWSAVIAIVSGLLVLYAVLLILLALYARRHPEAVSMKEALRLLPDLLHLLRRLLADRSLPRGVRARALLLVVYLALPIDLVPDFLPVIGYADDAIIVALVLRSVIRRVGPGPLEQQWPGTPTGLALIQRLAGESDAAR</sequence>